<feature type="domain" description="Carboxylesterase type B" evidence="1">
    <location>
        <begin position="41"/>
        <end position="89"/>
    </location>
</feature>
<gene>
    <name evidence="2" type="ORF">EVEC_LOCUS10090</name>
</gene>
<dbReference type="InterPro" id="IPR002018">
    <property type="entry name" value="CarbesteraseB"/>
</dbReference>
<organism evidence="4">
    <name type="scientific">Enterobius vermicularis</name>
    <name type="common">Human pinworm</name>
    <dbReference type="NCBI Taxonomy" id="51028"/>
    <lineage>
        <taxon>Eukaryota</taxon>
        <taxon>Metazoa</taxon>
        <taxon>Ecdysozoa</taxon>
        <taxon>Nematoda</taxon>
        <taxon>Chromadorea</taxon>
        <taxon>Rhabditida</taxon>
        <taxon>Spirurina</taxon>
        <taxon>Oxyuridomorpha</taxon>
        <taxon>Oxyuroidea</taxon>
        <taxon>Oxyuridae</taxon>
        <taxon>Enterobius</taxon>
    </lineage>
</organism>
<dbReference type="AlphaFoldDB" id="A0A0N4VIU4"/>
<evidence type="ECO:0000313" key="2">
    <source>
        <dbReference type="EMBL" id="VDD95339.1"/>
    </source>
</evidence>
<dbReference type="Gene3D" id="3.40.50.1820">
    <property type="entry name" value="alpha/beta hydrolase"/>
    <property type="match status" value="2"/>
</dbReference>
<evidence type="ECO:0000313" key="3">
    <source>
        <dbReference type="Proteomes" id="UP000274131"/>
    </source>
</evidence>
<protein>
    <submittedName>
        <fullName evidence="4">KTSC domain-containing protein</fullName>
    </submittedName>
</protein>
<dbReference type="InterPro" id="IPR050309">
    <property type="entry name" value="Type-B_Carboxylest/Lipase"/>
</dbReference>
<dbReference type="EMBL" id="UXUI01010527">
    <property type="protein sequence ID" value="VDD95339.1"/>
    <property type="molecule type" value="Genomic_DNA"/>
</dbReference>
<dbReference type="WBParaSite" id="EVEC_0001076501-mRNA-1">
    <property type="protein sequence ID" value="EVEC_0001076501-mRNA-1"/>
    <property type="gene ID" value="EVEC_0001076501"/>
</dbReference>
<dbReference type="STRING" id="51028.A0A0N4VIU4"/>
<evidence type="ECO:0000259" key="1">
    <source>
        <dbReference type="Pfam" id="PF00135"/>
    </source>
</evidence>
<dbReference type="OrthoDB" id="19653at2759"/>
<accession>A0A0N4VIU4</accession>
<dbReference type="Pfam" id="PF00135">
    <property type="entry name" value="COesterase"/>
    <property type="match status" value="2"/>
</dbReference>
<reference evidence="2 3" key="2">
    <citation type="submission" date="2018-10" db="EMBL/GenBank/DDBJ databases">
        <authorList>
            <consortium name="Pathogen Informatics"/>
        </authorList>
    </citation>
    <scope>NUCLEOTIDE SEQUENCE [LARGE SCALE GENOMIC DNA]</scope>
</reference>
<keyword evidence="3" id="KW-1185">Reference proteome</keyword>
<evidence type="ECO:0000313" key="4">
    <source>
        <dbReference type="WBParaSite" id="EVEC_0001076501-mRNA-1"/>
    </source>
</evidence>
<name>A0A0N4VIU4_ENTVE</name>
<reference evidence="4" key="1">
    <citation type="submission" date="2017-02" db="UniProtKB">
        <authorList>
            <consortium name="WormBaseParasite"/>
        </authorList>
    </citation>
    <scope>IDENTIFICATION</scope>
</reference>
<feature type="domain" description="Carboxylesterase type B" evidence="1">
    <location>
        <begin position="95"/>
        <end position="179"/>
    </location>
</feature>
<sequence length="198" mass="22034">MLISKIFALNGDRRQVLSNANYAVMEWIHGGGYEIGDARKFGYVDQGAALKFVKENVAYSGGDPDRITAFCISACGDSANIYTLSSQSQSKEFEINTTTTKLNTVKSRLKNKTIEEFLNAADRTGAVSDEIYEIKYGPRVDNDFLPKDPETLIKEVPKKPTIIGVTKTKAIHFILLDYLNYIAKLLFVDNFLSFGTVP</sequence>
<dbReference type="Proteomes" id="UP000274131">
    <property type="component" value="Unassembled WGS sequence"/>
</dbReference>
<dbReference type="SUPFAM" id="SSF53474">
    <property type="entry name" value="alpha/beta-Hydrolases"/>
    <property type="match status" value="1"/>
</dbReference>
<dbReference type="InterPro" id="IPR029058">
    <property type="entry name" value="AB_hydrolase_fold"/>
</dbReference>
<proteinExistence type="predicted"/>
<dbReference type="PANTHER" id="PTHR11559">
    <property type="entry name" value="CARBOXYLESTERASE"/>
    <property type="match status" value="1"/>
</dbReference>